<comment type="caution">
    <text evidence="3">Lacks conserved residue(s) required for the propagation of feature annotation.</text>
</comment>
<dbReference type="Gene3D" id="3.40.50.2300">
    <property type="match status" value="2"/>
</dbReference>
<dbReference type="CDD" id="cd17538">
    <property type="entry name" value="REC_D1_PleD-like"/>
    <property type="match status" value="1"/>
</dbReference>
<dbReference type="PANTHER" id="PTHR45138">
    <property type="entry name" value="REGULATORY COMPONENTS OF SENSORY TRANSDUCTION SYSTEM"/>
    <property type="match status" value="1"/>
</dbReference>
<name>A0A285TKM2_9HYPH</name>
<keyword evidence="3" id="KW-0597">Phosphoprotein</keyword>
<keyword evidence="8" id="KW-1185">Reference proteome</keyword>
<evidence type="ECO:0000259" key="5">
    <source>
        <dbReference type="PROSITE" id="PS50110"/>
    </source>
</evidence>
<dbReference type="GO" id="GO:0000160">
    <property type="term" value="P:phosphorelay signal transduction system"/>
    <property type="evidence" value="ECO:0007669"/>
    <property type="project" value="InterPro"/>
</dbReference>
<dbReference type="STRING" id="538381.GCA_001696535_00689"/>
<feature type="domain" description="Response regulatory" evidence="5">
    <location>
        <begin position="4"/>
        <end position="120"/>
    </location>
</feature>
<reference evidence="7 8" key="1">
    <citation type="submission" date="2017-08" db="EMBL/GenBank/DDBJ databases">
        <authorList>
            <person name="de Groot N.N."/>
        </authorList>
    </citation>
    <scope>NUCLEOTIDE SEQUENCE [LARGE SCALE GENOMIC DNA]</scope>
    <source>
        <strain evidence="7 8">USBA 352</strain>
    </source>
</reference>
<dbReference type="PANTHER" id="PTHR45138:SF9">
    <property type="entry name" value="DIGUANYLATE CYCLASE DGCM-RELATED"/>
    <property type="match status" value="1"/>
</dbReference>
<dbReference type="Pfam" id="PF00072">
    <property type="entry name" value="Response_reg"/>
    <property type="match status" value="2"/>
</dbReference>
<dbReference type="PROSITE" id="PS50110">
    <property type="entry name" value="RESPONSE_REGULATORY"/>
    <property type="match status" value="2"/>
</dbReference>
<dbReference type="NCBIfam" id="NF007135">
    <property type="entry name" value="PRK09581.1"/>
    <property type="match status" value="1"/>
</dbReference>
<evidence type="ECO:0000256" key="2">
    <source>
        <dbReference type="ARBA" id="ARBA00034247"/>
    </source>
</evidence>
<evidence type="ECO:0000313" key="7">
    <source>
        <dbReference type="EMBL" id="SOC23071.1"/>
    </source>
</evidence>
<dbReference type="InterPro" id="IPR050469">
    <property type="entry name" value="Diguanylate_Cyclase"/>
</dbReference>
<evidence type="ECO:0000256" key="4">
    <source>
        <dbReference type="SAM" id="MobiDB-lite"/>
    </source>
</evidence>
<dbReference type="PROSITE" id="PS50887">
    <property type="entry name" value="GGDEF"/>
    <property type="match status" value="1"/>
</dbReference>
<dbReference type="Proteomes" id="UP000219331">
    <property type="component" value="Unassembled WGS sequence"/>
</dbReference>
<evidence type="ECO:0000256" key="1">
    <source>
        <dbReference type="ARBA" id="ARBA00012528"/>
    </source>
</evidence>
<dbReference type="CDD" id="cd01949">
    <property type="entry name" value="GGDEF"/>
    <property type="match status" value="1"/>
</dbReference>
<dbReference type="InterPro" id="IPR043128">
    <property type="entry name" value="Rev_trsase/Diguanyl_cyclase"/>
</dbReference>
<proteinExistence type="predicted"/>
<evidence type="ECO:0000313" key="8">
    <source>
        <dbReference type="Proteomes" id="UP000219331"/>
    </source>
</evidence>
<dbReference type="FunFam" id="3.40.50.2300:FF:000574">
    <property type="entry name" value="Response regulator PleD"/>
    <property type="match status" value="1"/>
</dbReference>
<dbReference type="Pfam" id="PF00990">
    <property type="entry name" value="GGDEF"/>
    <property type="match status" value="1"/>
</dbReference>
<feature type="domain" description="Response regulatory" evidence="5">
    <location>
        <begin position="154"/>
        <end position="269"/>
    </location>
</feature>
<dbReference type="GO" id="GO:1902201">
    <property type="term" value="P:negative regulation of bacterial-type flagellum-dependent cell motility"/>
    <property type="evidence" value="ECO:0007669"/>
    <property type="project" value="TreeGrafter"/>
</dbReference>
<gene>
    <name evidence="7" type="ORF">SAMN05421512_112242</name>
</gene>
<evidence type="ECO:0000259" key="6">
    <source>
        <dbReference type="PROSITE" id="PS50887"/>
    </source>
</evidence>
<dbReference type="FunFam" id="3.30.70.270:FF:000001">
    <property type="entry name" value="Diguanylate cyclase domain protein"/>
    <property type="match status" value="1"/>
</dbReference>
<dbReference type="SUPFAM" id="SSF52172">
    <property type="entry name" value="CheY-like"/>
    <property type="match status" value="2"/>
</dbReference>
<dbReference type="OrthoDB" id="9812260at2"/>
<dbReference type="InterPro" id="IPR011006">
    <property type="entry name" value="CheY-like_superfamily"/>
</dbReference>
<dbReference type="EMBL" id="OBML01000012">
    <property type="protein sequence ID" value="SOC23071.1"/>
    <property type="molecule type" value="Genomic_DNA"/>
</dbReference>
<dbReference type="InterPro" id="IPR000160">
    <property type="entry name" value="GGDEF_dom"/>
</dbReference>
<organism evidence="7 8">
    <name type="scientific">Stappia indica</name>
    <dbReference type="NCBI Taxonomy" id="538381"/>
    <lineage>
        <taxon>Bacteria</taxon>
        <taxon>Pseudomonadati</taxon>
        <taxon>Pseudomonadota</taxon>
        <taxon>Alphaproteobacteria</taxon>
        <taxon>Hyphomicrobiales</taxon>
        <taxon>Stappiaceae</taxon>
        <taxon>Stappia</taxon>
    </lineage>
</organism>
<dbReference type="EC" id="2.7.7.65" evidence="1"/>
<feature type="modified residue" description="4-aspartylphosphate" evidence="3">
    <location>
        <position position="53"/>
    </location>
</feature>
<dbReference type="SUPFAM" id="SSF55073">
    <property type="entry name" value="Nucleotide cyclase"/>
    <property type="match status" value="1"/>
</dbReference>
<dbReference type="AlphaFoldDB" id="A0A285TKM2"/>
<dbReference type="NCBIfam" id="TIGR00254">
    <property type="entry name" value="GGDEF"/>
    <property type="match status" value="1"/>
</dbReference>
<sequence length="478" mass="51911">MSGRILVVDDVKANVRLLEARLGAEYFEVRSAVSGAQALEILADWPCDIVLLDVMMPGLDGFEVCRRIKTDPRLAHIPVVLITALDRSEDRIRGLRAGADEFLSKPVNDVALVARVRNLIGLKRLTDELRLRAQTGSQFGLSSDFDPAGEAPASLLVVDDRPGSAERLAAALSRDYDVAVEPSAAQALLSASNGAYDTILINLRLAGYDALRLVSQLRSLDRTRLVPIVLIADADDTARVTRALDLGVNDHLVRPVDKTELAIRVRTQVSRKRAIDRLAADVEQTLAMAVTDPLSGLRNRRYLETHLASELQQAADAGLPLALMLVDIDHFKRINDLHGHDAGDGVIRDVARRLRSHTRSLDLACRFGGEEFVMLMPETDLERAAGIAERLRKVIEAEPFRLPSADEMLVTVSIGVAAYQGRGDSGTAMLKRADQALYRAKAEGRNRIALDAGASQAGERAAIPSSPGNASGIAARRR</sequence>
<dbReference type="InterPro" id="IPR029787">
    <property type="entry name" value="Nucleotide_cyclase"/>
</dbReference>
<dbReference type="Gene3D" id="3.30.70.270">
    <property type="match status" value="1"/>
</dbReference>
<protein>
    <recommendedName>
        <fullName evidence="1">diguanylate cyclase</fullName>
        <ecNumber evidence="1">2.7.7.65</ecNumber>
    </recommendedName>
</protein>
<dbReference type="InterPro" id="IPR001789">
    <property type="entry name" value="Sig_transdc_resp-reg_receiver"/>
</dbReference>
<dbReference type="SMART" id="SM00448">
    <property type="entry name" value="REC"/>
    <property type="match status" value="2"/>
</dbReference>
<feature type="region of interest" description="Disordered" evidence="4">
    <location>
        <begin position="454"/>
        <end position="478"/>
    </location>
</feature>
<dbReference type="RefSeq" id="WP_097176231.1">
    <property type="nucleotide sequence ID" value="NZ_OBML01000012.1"/>
</dbReference>
<comment type="catalytic activity">
    <reaction evidence="2">
        <text>2 GTP = 3',3'-c-di-GMP + 2 diphosphate</text>
        <dbReference type="Rhea" id="RHEA:24898"/>
        <dbReference type="ChEBI" id="CHEBI:33019"/>
        <dbReference type="ChEBI" id="CHEBI:37565"/>
        <dbReference type="ChEBI" id="CHEBI:58805"/>
        <dbReference type="EC" id="2.7.7.65"/>
    </reaction>
</comment>
<evidence type="ECO:0000256" key="3">
    <source>
        <dbReference type="PROSITE-ProRule" id="PRU00169"/>
    </source>
</evidence>
<dbReference type="GO" id="GO:0052621">
    <property type="term" value="F:diguanylate cyclase activity"/>
    <property type="evidence" value="ECO:0007669"/>
    <property type="project" value="UniProtKB-EC"/>
</dbReference>
<feature type="domain" description="GGDEF" evidence="6">
    <location>
        <begin position="319"/>
        <end position="453"/>
    </location>
</feature>
<dbReference type="GO" id="GO:0005886">
    <property type="term" value="C:plasma membrane"/>
    <property type="evidence" value="ECO:0007669"/>
    <property type="project" value="TreeGrafter"/>
</dbReference>
<accession>A0A285TKM2</accession>
<dbReference type="GO" id="GO:0043709">
    <property type="term" value="P:cell adhesion involved in single-species biofilm formation"/>
    <property type="evidence" value="ECO:0007669"/>
    <property type="project" value="TreeGrafter"/>
</dbReference>
<dbReference type="SMART" id="SM00267">
    <property type="entry name" value="GGDEF"/>
    <property type="match status" value="1"/>
</dbReference>